<feature type="repeat" description="ANK" evidence="15">
    <location>
        <begin position="268"/>
        <end position="300"/>
    </location>
</feature>
<feature type="region of interest" description="Disordered" evidence="16">
    <location>
        <begin position="2291"/>
        <end position="2360"/>
    </location>
</feature>
<evidence type="ECO:0000256" key="10">
    <source>
        <dbReference type="ARBA" id="ARBA00023212"/>
    </source>
</evidence>
<evidence type="ECO:0000259" key="18">
    <source>
        <dbReference type="PROSITE" id="PS51145"/>
    </source>
</evidence>
<evidence type="ECO:0000313" key="20">
    <source>
        <dbReference type="Proteomes" id="UP001228049"/>
    </source>
</evidence>
<dbReference type="InterPro" id="IPR000488">
    <property type="entry name" value="Death_dom"/>
</dbReference>
<feature type="repeat" description="ANK" evidence="15">
    <location>
        <begin position="301"/>
        <end position="333"/>
    </location>
</feature>
<evidence type="ECO:0000256" key="8">
    <source>
        <dbReference type="ARBA" id="ARBA00023043"/>
    </source>
</evidence>
<evidence type="ECO:0000256" key="16">
    <source>
        <dbReference type="SAM" id="MobiDB-lite"/>
    </source>
</evidence>
<dbReference type="FunFam" id="1.25.40.20:FF:000001">
    <property type="entry name" value="Ankyrin-2 isoform 2"/>
    <property type="match status" value="1"/>
</dbReference>
<dbReference type="SUPFAM" id="SSF47986">
    <property type="entry name" value="DEATH domain"/>
    <property type="match status" value="1"/>
</dbReference>
<name>A0AAD9EY19_DISEL</name>
<feature type="region of interest" description="Disordered" evidence="16">
    <location>
        <begin position="2204"/>
        <end position="2266"/>
    </location>
</feature>
<evidence type="ECO:0000256" key="12">
    <source>
        <dbReference type="ARBA" id="ARBA00023257"/>
    </source>
</evidence>
<feature type="compositionally biased region" description="Low complexity" evidence="16">
    <location>
        <begin position="2119"/>
        <end position="2128"/>
    </location>
</feature>
<dbReference type="PROSITE" id="PS51145">
    <property type="entry name" value="ZU5"/>
    <property type="match status" value="2"/>
</dbReference>
<dbReference type="GO" id="GO:0007165">
    <property type="term" value="P:signal transduction"/>
    <property type="evidence" value="ECO:0007669"/>
    <property type="project" value="InterPro"/>
</dbReference>
<dbReference type="Gene3D" id="2.60.220.30">
    <property type="match status" value="2"/>
</dbReference>
<feature type="region of interest" description="Disordered" evidence="16">
    <location>
        <begin position="1666"/>
        <end position="1733"/>
    </location>
</feature>
<feature type="compositionally biased region" description="Acidic residues" evidence="16">
    <location>
        <begin position="2163"/>
        <end position="2177"/>
    </location>
</feature>
<proteinExistence type="predicted"/>
<keyword evidence="20" id="KW-1185">Reference proteome</keyword>
<dbReference type="PANTHER" id="PTHR24123">
    <property type="entry name" value="ANKYRIN REPEAT-CONTAINING"/>
    <property type="match status" value="1"/>
</dbReference>
<feature type="compositionally biased region" description="Acidic residues" evidence="16">
    <location>
        <begin position="2055"/>
        <end position="2069"/>
    </location>
</feature>
<keyword evidence="6" id="KW-0677">Repeat</keyword>
<feature type="repeat" description="ANK" evidence="15">
    <location>
        <begin position="548"/>
        <end position="580"/>
    </location>
</feature>
<dbReference type="Gene3D" id="2.60.40.2660">
    <property type="match status" value="1"/>
</dbReference>
<dbReference type="EMBL" id="JASDAP010000024">
    <property type="protein sequence ID" value="KAK1881632.1"/>
    <property type="molecule type" value="Genomic_DNA"/>
</dbReference>
<keyword evidence="3" id="KW-1003">Cell membrane</keyword>
<comment type="subcellular location">
    <subcellularLocation>
        <location evidence="13">Cell membrane</location>
        <location evidence="13">Sarcolemma</location>
        <location evidence="13">T-tubule</location>
    </subcellularLocation>
    <subcellularLocation>
        <location evidence="1">Cytoplasm</location>
        <location evidence="1">Cytoskeleton</location>
    </subcellularLocation>
    <subcellularLocation>
        <location evidence="2">Lysosome</location>
    </subcellularLocation>
    <subcellularLocation>
        <location evidence="14">Postsynaptic cell membrane</location>
    </subcellularLocation>
</comment>
<keyword evidence="10" id="KW-0206">Cytoskeleton</keyword>
<feature type="compositionally biased region" description="Polar residues" evidence="16">
    <location>
        <begin position="1696"/>
        <end position="1705"/>
    </location>
</feature>
<feature type="repeat" description="ANK" evidence="15">
    <location>
        <begin position="680"/>
        <end position="712"/>
    </location>
</feature>
<gene>
    <name evidence="19" type="ORF">KUDE01_024797</name>
</gene>
<feature type="repeat" description="ANK" evidence="15">
    <location>
        <begin position="713"/>
        <end position="745"/>
    </location>
</feature>
<feature type="compositionally biased region" description="Basic and acidic residues" evidence="16">
    <location>
        <begin position="2795"/>
        <end position="2806"/>
    </location>
</feature>
<evidence type="ECO:0000256" key="13">
    <source>
        <dbReference type="ARBA" id="ARBA00024012"/>
    </source>
</evidence>
<feature type="compositionally biased region" description="Polar residues" evidence="16">
    <location>
        <begin position="2542"/>
        <end position="2551"/>
    </location>
</feature>
<dbReference type="FunFam" id="2.60.220.30:FF:000002">
    <property type="entry name" value="Ankyrin-3 isoform 2"/>
    <property type="match status" value="1"/>
</dbReference>
<feature type="compositionally biased region" description="Low complexity" evidence="16">
    <location>
        <begin position="2552"/>
        <end position="2569"/>
    </location>
</feature>
<dbReference type="Pfam" id="PF13637">
    <property type="entry name" value="Ank_4"/>
    <property type="match status" value="2"/>
</dbReference>
<keyword evidence="8 15" id="KW-0040">ANK repeat</keyword>
<dbReference type="SUPFAM" id="SSF48403">
    <property type="entry name" value="Ankyrin repeat"/>
    <property type="match status" value="2"/>
</dbReference>
<evidence type="ECO:0000256" key="9">
    <source>
        <dbReference type="ARBA" id="ARBA00023136"/>
    </source>
</evidence>
<dbReference type="PANTHER" id="PTHR24123:SF74">
    <property type="entry name" value="ANKYRIN 3"/>
    <property type="match status" value="1"/>
</dbReference>
<feature type="compositionally biased region" description="Basic and acidic residues" evidence="16">
    <location>
        <begin position="2690"/>
        <end position="2708"/>
    </location>
</feature>
<feature type="compositionally biased region" description="Low complexity" evidence="16">
    <location>
        <begin position="2331"/>
        <end position="2350"/>
    </location>
</feature>
<feature type="repeat" description="ANK" evidence="15">
    <location>
        <begin position="647"/>
        <end position="679"/>
    </location>
</feature>
<feature type="repeat" description="ANK" evidence="15">
    <location>
        <begin position="515"/>
        <end position="547"/>
    </location>
</feature>
<keyword evidence="7" id="KW-0770">Synapse</keyword>
<keyword evidence="5" id="KW-0597">Phosphoprotein</keyword>
<feature type="region of interest" description="Disordered" evidence="16">
    <location>
        <begin position="1795"/>
        <end position="1888"/>
    </location>
</feature>
<keyword evidence="11" id="KW-0458">Lysosome</keyword>
<dbReference type="Proteomes" id="UP001228049">
    <property type="component" value="Unassembled WGS sequence"/>
</dbReference>
<accession>A0AAD9EY19</accession>
<evidence type="ECO:0000256" key="15">
    <source>
        <dbReference type="PROSITE-ProRule" id="PRU00023"/>
    </source>
</evidence>
<evidence type="ECO:0000256" key="7">
    <source>
        <dbReference type="ARBA" id="ARBA00023018"/>
    </source>
</evidence>
<reference evidence="19" key="1">
    <citation type="submission" date="2023-04" db="EMBL/GenBank/DDBJ databases">
        <title>Chromosome-level genome of Chaenocephalus aceratus.</title>
        <authorList>
            <person name="Park H."/>
        </authorList>
    </citation>
    <scope>NUCLEOTIDE SEQUENCE</scope>
    <source>
        <strain evidence="19">DE</strain>
        <tissue evidence="19">Muscle</tissue>
    </source>
</reference>
<keyword evidence="4" id="KW-0963">Cytoplasm</keyword>
<feature type="non-terminal residue" evidence="19">
    <location>
        <position position="1"/>
    </location>
</feature>
<feature type="compositionally biased region" description="Basic and acidic residues" evidence="16">
    <location>
        <begin position="1707"/>
        <end position="1717"/>
    </location>
</feature>
<feature type="region of interest" description="Disordered" evidence="16">
    <location>
        <begin position="2640"/>
        <end position="2820"/>
    </location>
</feature>
<dbReference type="SMART" id="SM00005">
    <property type="entry name" value="DEATH"/>
    <property type="match status" value="1"/>
</dbReference>
<feature type="compositionally biased region" description="Polar residues" evidence="16">
    <location>
        <begin position="1600"/>
        <end position="1610"/>
    </location>
</feature>
<evidence type="ECO:0000256" key="4">
    <source>
        <dbReference type="ARBA" id="ARBA00022490"/>
    </source>
</evidence>
<feature type="compositionally biased region" description="Basic and acidic residues" evidence="16">
    <location>
        <begin position="2218"/>
        <end position="2235"/>
    </location>
</feature>
<feature type="compositionally biased region" description="Basic and acidic residues" evidence="16">
    <location>
        <begin position="1447"/>
        <end position="1468"/>
    </location>
</feature>
<evidence type="ECO:0000313" key="19">
    <source>
        <dbReference type="EMBL" id="KAK1881632.1"/>
    </source>
</evidence>
<keyword evidence="9" id="KW-0472">Membrane</keyword>
<dbReference type="InterPro" id="IPR051165">
    <property type="entry name" value="Multifunctional_ANK_Repeat"/>
</dbReference>
<feature type="region of interest" description="Disordered" evidence="16">
    <location>
        <begin position="1901"/>
        <end position="2177"/>
    </location>
</feature>
<dbReference type="FunFam" id="2.60.220.30:FF:000001">
    <property type="entry name" value="Ankyrin-3 isoform 2"/>
    <property type="match status" value="1"/>
</dbReference>
<feature type="compositionally biased region" description="Basic residues" evidence="16">
    <location>
        <begin position="2782"/>
        <end position="2794"/>
    </location>
</feature>
<dbReference type="InterPro" id="IPR011029">
    <property type="entry name" value="DEATH-like_dom_sf"/>
</dbReference>
<feature type="repeat" description="ANK" evidence="15">
    <location>
        <begin position="334"/>
        <end position="366"/>
    </location>
</feature>
<feature type="repeat" description="ANK" evidence="15">
    <location>
        <begin position="449"/>
        <end position="481"/>
    </location>
</feature>
<dbReference type="InterPro" id="IPR036770">
    <property type="entry name" value="Ankyrin_rpt-contain_sf"/>
</dbReference>
<comment type="caution">
    <text evidence="19">The sequence shown here is derived from an EMBL/GenBank/DDBJ whole genome shotgun (WGS) entry which is preliminary data.</text>
</comment>
<dbReference type="PROSITE" id="PS50297">
    <property type="entry name" value="ANK_REP_REGION"/>
    <property type="match status" value="20"/>
</dbReference>
<evidence type="ECO:0000256" key="11">
    <source>
        <dbReference type="ARBA" id="ARBA00023228"/>
    </source>
</evidence>
<feature type="repeat" description="ANK" evidence="15">
    <location>
        <begin position="581"/>
        <end position="613"/>
    </location>
</feature>
<feature type="domain" description="ZU5" evidence="18">
    <location>
        <begin position="1027"/>
        <end position="1174"/>
    </location>
</feature>
<feature type="compositionally biased region" description="Basic and acidic residues" evidence="16">
    <location>
        <begin position="1969"/>
        <end position="1989"/>
    </location>
</feature>
<organism evidence="19 20">
    <name type="scientific">Dissostichus eleginoides</name>
    <name type="common">Patagonian toothfish</name>
    <name type="synonym">Dissostichus amissus</name>
    <dbReference type="NCBI Taxonomy" id="100907"/>
    <lineage>
        <taxon>Eukaryota</taxon>
        <taxon>Metazoa</taxon>
        <taxon>Chordata</taxon>
        <taxon>Craniata</taxon>
        <taxon>Vertebrata</taxon>
        <taxon>Euteleostomi</taxon>
        <taxon>Actinopterygii</taxon>
        <taxon>Neopterygii</taxon>
        <taxon>Teleostei</taxon>
        <taxon>Neoteleostei</taxon>
        <taxon>Acanthomorphata</taxon>
        <taxon>Eupercaria</taxon>
        <taxon>Perciformes</taxon>
        <taxon>Notothenioidei</taxon>
        <taxon>Nototheniidae</taxon>
        <taxon>Dissostichus</taxon>
    </lineage>
</organism>
<dbReference type="Pfam" id="PF00531">
    <property type="entry name" value="Death"/>
    <property type="match status" value="1"/>
</dbReference>
<dbReference type="SMART" id="SM00218">
    <property type="entry name" value="ZU5"/>
    <property type="match status" value="1"/>
</dbReference>
<dbReference type="InterPro" id="IPR002110">
    <property type="entry name" value="Ankyrin_rpt"/>
</dbReference>
<feature type="compositionally biased region" description="Basic and acidic residues" evidence="16">
    <location>
        <begin position="2004"/>
        <end position="2014"/>
    </location>
</feature>
<feature type="region of interest" description="Disordered" evidence="16">
    <location>
        <begin position="2516"/>
        <end position="2583"/>
    </location>
</feature>
<feature type="compositionally biased region" description="Acidic residues" evidence="16">
    <location>
        <begin position="2715"/>
        <end position="2725"/>
    </location>
</feature>
<feature type="repeat" description="ANK" evidence="15">
    <location>
        <begin position="107"/>
        <end position="139"/>
    </location>
</feature>
<evidence type="ECO:0008006" key="21">
    <source>
        <dbReference type="Google" id="ProtNLM"/>
    </source>
</evidence>
<dbReference type="PROSITE" id="PS50017">
    <property type="entry name" value="DEATH_DOMAIN"/>
    <property type="match status" value="1"/>
</dbReference>
<feature type="compositionally biased region" description="Acidic residues" evidence="16">
    <location>
        <begin position="1583"/>
        <end position="1592"/>
    </location>
</feature>
<feature type="repeat" description="ANK" evidence="15">
    <location>
        <begin position="482"/>
        <end position="514"/>
    </location>
</feature>
<feature type="region of interest" description="Disordered" evidence="16">
    <location>
        <begin position="1423"/>
        <end position="1477"/>
    </location>
</feature>
<evidence type="ECO:0000256" key="14">
    <source>
        <dbReference type="ARBA" id="ARBA00034100"/>
    </source>
</evidence>
<feature type="repeat" description="ANK" evidence="15">
    <location>
        <begin position="383"/>
        <end position="415"/>
    </location>
</feature>
<dbReference type="GO" id="GO:0045211">
    <property type="term" value="C:postsynaptic membrane"/>
    <property type="evidence" value="ECO:0007669"/>
    <property type="project" value="UniProtKB-SubCell"/>
</dbReference>
<dbReference type="Gene3D" id="1.10.533.10">
    <property type="entry name" value="Death Domain, Fas"/>
    <property type="match status" value="1"/>
</dbReference>
<feature type="repeat" description="ANK" evidence="15">
    <location>
        <begin position="235"/>
        <end position="267"/>
    </location>
</feature>
<evidence type="ECO:0000256" key="3">
    <source>
        <dbReference type="ARBA" id="ARBA00022475"/>
    </source>
</evidence>
<feature type="compositionally biased region" description="Polar residues" evidence="16">
    <location>
        <begin position="1858"/>
        <end position="1888"/>
    </location>
</feature>
<dbReference type="GO" id="GO:0005856">
    <property type="term" value="C:cytoskeleton"/>
    <property type="evidence" value="ECO:0007669"/>
    <property type="project" value="UniProtKB-SubCell"/>
</dbReference>
<evidence type="ECO:0000259" key="17">
    <source>
        <dbReference type="PROSITE" id="PS50017"/>
    </source>
</evidence>
<feature type="repeat" description="ANK" evidence="15">
    <location>
        <begin position="416"/>
        <end position="448"/>
    </location>
</feature>
<dbReference type="Pfam" id="PF00023">
    <property type="entry name" value="Ank"/>
    <property type="match status" value="2"/>
</dbReference>
<dbReference type="Pfam" id="PF17809">
    <property type="entry name" value="UPA_2"/>
    <property type="match status" value="1"/>
</dbReference>
<sequence length="2820" mass="309150">TDINACYLRSARAGNLEKALDYLKMESTSIFAISEAASKNGLNALHLASKEGHVEVVAELIKHGANVDAATKQKGNTALHIASLAGQNDVVKELVTHSANVNAQSQNGFTPLYMAAQENHMDVVQYLLDHGSSQSIATEDGFTPLAVALQQGHEQVVSLLLENDTKGKVRLPALHIAARKDDTKAAALLLQNDHNADVESKSGFTPLHIAAHYGNINVATLLMNRGAAVDFKARNDITPLHVASKRGNSNMVRLLLERGSKIDARTKDGLTPLHCGARSGHEQVVEMLLDRGAPILSKTKNGLSPLHMATQGDHLNCVQLLLHHEVPVDDVTNDYLTALHVAAHCGHYKVAKVIVDKKANPNAKALNGFTPLHIACKKNRVKSGLTPIHVAAFMGHDNIVHQLINHGASPNTSNVRGETALHMAARAGQSNVVKYLIQNGARVDAKAKDDQTPLHISSRLGKPDIVHQLLTNGAFPDAITSSGYTPLHLAAREGHRDIATALLDQGASLGIITKKGFTPLHVAAKYGKIEVANLLLQKNAPADAAGKSGLTPLHVAAHYDNQKVALLLLNQGASPHAAAKNGYTPLHIAAKKNQMEITTTLLEYGASTNTVTRQGITPLHLASQEGNMDIVTLLLARDAPINMGNKSGLTPLHLAAQEDKVNVAEVLVNQGATLDPETKLGYTPLHVACHYGNVKMVNFLLKNQAKVNAKTKNGYTPLHQASQQGHTHIINLLLHHGASPNELTANGNSALSIARRLGYISVVDTLKVVTEETLTTQTVTEKHKMNVPETMNEVLDMSDDDAELENGLRGIDLSVLKELLCNGLCVDGDDAMTGDTDKYLAPQDLRELGDDSLPQEGYMGFSVGARSQRFLVSFMVDARGGSMRGSRHNGMRIIIPPRKCTAPTRITCRLVKRHKLATPPPMVEGEGLASRLVEVGPAGAQFLGPVIVEIPHFGSMRGQERELILLRSENGESWKEHLYDYKTDDLRQLLSGMDEELDSPEELERKRICRIITKDFPQYFAVVSRIRQETNQMGPEGGTLCSRSVPLVQASFPEGALTKKIKVGLQAQPAPDDTVKKILGNRATFSPIVTVEPRRRKFHKPITMTIPVPPLSGEGLTNGYKGDCTPCLRLLCSITGGTSPAQWEDITGTTPLTFVNDCVSFTTNVSARFWLADCHQIPETVGLAMQLYRELICVPYMAKFVVFAKTNDPMESRLRCFCMTDDKVDKTLEQQENFEEVARSKDIEVLEGRPIYVDCYGNLAPLTKGGQQFVLNFYAFKENRLPFCVKVRDPSQEPCGRLTFLKECKTIKGLPQTAVCNLNITLPAVKKEMESDAEDETEKPERRHTFASLALRKRYSYLAEPALKTAVEQRSTTARTLPAGYPHKPVFPTRHYPPWSTAPITVPGQTRPVGVGGYLTCMLRSPSEKDLSKLSESSYQGSDTILESPEDLSHEQDKSPLSDSGFETRSEKTPSAPQSAEKMIEEGMSVRDIMKAFQSGRDPSKDLAGLFEHQASQDSVKGDELTPRFLDRDIKSKVERIIEVHIEKGHSTAEPTEVIIRESKKHPELYVYKGDHGIKELTDDYEAQQEEEELTVEESLPSFLDTSRVNTPVSQEEDSRPNSAQLIADDSYKALKLLSQNSIEYCDDELSEIRGESYRFAEKMLLSEKLETSSLSHSDTEDSAIVTDKKRHQVSEESCSRGTESQQHGSPKREFASKSSKDGSPISGTFVQRDEPSQFDKVTVLHYSTEQGSPKHAVWMRFTEDKHDRSRDKLLYEDRVDQTVKEAEEKLSEVSQFFRDKTEKLNDELQSPEKKPVRREPKEPSAQVGRQAEREAKGALYTVKQKSNLALSPISPDDDTLEQVSFIDSSGKSPLTPETPSSEEVSYDLTTKSPDGFMGFMLGQPSPIMEVSEESEEDNQSKVVFSFKEALQESKTSAHSTQADLANANEQESKDNDNQQELVDNANQQETEANGKYDRMTEHEHQEVSKDKGIAYIEFPPPPPLDSSSEKSDGERKGSCASSDTETEMMEVNLQEEHDKHLLTEPIIRIQPPSPVSPGEDDSQSNDKEDDDGSIFQPIPCKKLSFKGAEDEEKRKEKEKASISQKQDKNGNNKEPNGGTNGSNGSNGCKGSNGKGEEYDYEQNGNDQSITDCSIATTAEFSHDTDATEIDSLDGYELQDEDDGLCEQADLRLFGLPDSRRDVWATDTFRSTDRSFPPTKLEVIEEEKTPEECQKDTFKNDSPPNGGSPDGVSKDGVNGQEQNKSDKEGFSDTYFSYKLEEEFNSPFKTVATKGLDFDPWPSKGGDEEVVDMGGTQGSNGEPKPFGLAVDDQSQATTPDTTPARTPTDDSTPTSEPNPFPFHEGKMFEMTRSGAIDMSKRDMVEERLQFFQIGPQSPCERTDLRMAIVADHLGLSWTELAREMDFSVDEINFIRVENPNSLTAQSFMLLKKWVYRDGKNATTDALTAELTKINRLDIVTLLEGPIFDYGNISGTRCFADDNAVFPDQSDGYDNIDLELQTPTELNYQPPTPLRPDDFFSEGEASPDSPSKITLTRPSDLSLTQTTSTSSSDPPTVAPGPTSSAAQPPIVGAEDTALTSEERLQSLLDDIKLEGGLEDEEMTEERMNAILDQLHQAEKDVCSVPGWRNEMSGATAESAAPGLSPGTEEGSPDSLADSLEQPPAKEDSSTAGPSGGREEGGERSQHKVQGEEARNIPGESVTEEQFTDEDGNLVTRKVIRKVVRRVCNTAERRESEGDIIKEEGAGDDGDGVATGGADAASSSGSKGGKSKKRGKRSRHANKAEKSGEKTEPGDSANKKPGKKSQS</sequence>
<feature type="compositionally biased region" description="Basic and acidic residues" evidence="16">
    <location>
        <begin position="2744"/>
        <end position="2758"/>
    </location>
</feature>
<feature type="compositionally biased region" description="Polar residues" evidence="16">
    <location>
        <begin position="1929"/>
        <end position="1946"/>
    </location>
</feature>
<feature type="compositionally biased region" description="Basic and acidic residues" evidence="16">
    <location>
        <begin position="1795"/>
        <end position="1819"/>
    </location>
</feature>
<evidence type="ECO:0000256" key="5">
    <source>
        <dbReference type="ARBA" id="ARBA00022553"/>
    </source>
</evidence>
<protein>
    <recommendedName>
        <fullName evidence="21">Ankyrin 3</fullName>
    </recommendedName>
</protein>
<feature type="repeat" description="ANK" evidence="15">
    <location>
        <begin position="140"/>
        <end position="163"/>
    </location>
</feature>
<dbReference type="FunFam" id="2.60.40.2660:FF:000001">
    <property type="entry name" value="Ankyrin-3 isoform 2"/>
    <property type="match status" value="1"/>
</dbReference>
<dbReference type="FunFam" id="1.25.40.20:FF:000002">
    <property type="entry name" value="Ankyrin-2 isoform 2"/>
    <property type="match status" value="1"/>
</dbReference>
<keyword evidence="12" id="KW-0628">Postsynaptic cell membrane</keyword>
<feature type="region of interest" description="Disordered" evidence="16">
    <location>
        <begin position="1583"/>
        <end position="1620"/>
    </location>
</feature>
<evidence type="ECO:0000256" key="1">
    <source>
        <dbReference type="ARBA" id="ARBA00004245"/>
    </source>
</evidence>
<feature type="repeat" description="ANK" evidence="15">
    <location>
        <begin position="614"/>
        <end position="646"/>
    </location>
</feature>
<feature type="compositionally biased region" description="Polar residues" evidence="16">
    <location>
        <begin position="2139"/>
        <end position="2156"/>
    </location>
</feature>
<evidence type="ECO:0000256" key="6">
    <source>
        <dbReference type="ARBA" id="ARBA00022737"/>
    </source>
</evidence>
<dbReference type="Pfam" id="PF12796">
    <property type="entry name" value="Ank_2"/>
    <property type="match status" value="7"/>
</dbReference>
<dbReference type="PROSITE" id="PS50088">
    <property type="entry name" value="ANK_REPEAT"/>
    <property type="match status" value="20"/>
</dbReference>
<dbReference type="GO" id="GO:0030315">
    <property type="term" value="C:T-tubule"/>
    <property type="evidence" value="ECO:0007669"/>
    <property type="project" value="UniProtKB-SubCell"/>
</dbReference>
<feature type="compositionally biased region" description="Low complexity" evidence="16">
    <location>
        <begin position="2769"/>
        <end position="2778"/>
    </location>
</feature>
<evidence type="ECO:0000256" key="2">
    <source>
        <dbReference type="ARBA" id="ARBA00004371"/>
    </source>
</evidence>
<dbReference type="GO" id="GO:0005764">
    <property type="term" value="C:lysosome"/>
    <property type="evidence" value="ECO:0007669"/>
    <property type="project" value="UniProtKB-SubCell"/>
</dbReference>
<dbReference type="GO" id="GO:0072659">
    <property type="term" value="P:protein localization to plasma membrane"/>
    <property type="evidence" value="ECO:0007669"/>
    <property type="project" value="UniProtKB-ARBA"/>
</dbReference>
<dbReference type="Gene3D" id="1.25.40.20">
    <property type="entry name" value="Ankyrin repeat-containing domain"/>
    <property type="match status" value="3"/>
</dbReference>
<dbReference type="SMART" id="SM00248">
    <property type="entry name" value="ANK"/>
    <property type="match status" value="21"/>
</dbReference>
<feature type="compositionally biased region" description="Basic and acidic residues" evidence="16">
    <location>
        <begin position="2084"/>
        <end position="2108"/>
    </location>
</feature>
<feature type="compositionally biased region" description="Polar residues" evidence="16">
    <location>
        <begin position="1955"/>
        <end position="1968"/>
    </location>
</feature>
<dbReference type="InterPro" id="IPR040745">
    <property type="entry name" value="Ankyrin_UPA"/>
</dbReference>
<feature type="repeat" description="ANK" evidence="15">
    <location>
        <begin position="74"/>
        <end position="106"/>
    </location>
</feature>
<dbReference type="PRINTS" id="PR01415">
    <property type="entry name" value="ANKYRIN"/>
</dbReference>
<dbReference type="FunFam" id="1.10.533.10:FF:000002">
    <property type="entry name" value="Ankyrin-3 isoform 2"/>
    <property type="match status" value="1"/>
</dbReference>
<dbReference type="FunFam" id="1.25.40.20:FF:000003">
    <property type="entry name" value="Ankyrin, isoform B"/>
    <property type="match status" value="1"/>
</dbReference>
<dbReference type="InterPro" id="IPR000906">
    <property type="entry name" value="ZU5_dom"/>
</dbReference>
<feature type="repeat" description="ANK" evidence="15">
    <location>
        <begin position="40"/>
        <end position="72"/>
    </location>
</feature>
<feature type="domain" description="Death" evidence="17">
    <location>
        <begin position="2397"/>
        <end position="2481"/>
    </location>
</feature>
<dbReference type="Pfam" id="PF00791">
    <property type="entry name" value="ZU5"/>
    <property type="match status" value="1"/>
</dbReference>
<feature type="domain" description="ZU5" evidence="18">
    <location>
        <begin position="870"/>
        <end position="1025"/>
    </location>
</feature>
<feature type="repeat" description="ANK" evidence="15">
    <location>
        <begin position="202"/>
        <end position="234"/>
    </location>
</feature>